<dbReference type="VEuPathDB" id="VectorBase:LLONM1_007187"/>
<dbReference type="EMBL" id="AJWK01028358">
    <property type="status" value="NOT_ANNOTATED_CDS"/>
    <property type="molecule type" value="Genomic_DNA"/>
</dbReference>
<evidence type="ECO:0000256" key="2">
    <source>
        <dbReference type="ARBA" id="ARBA00022723"/>
    </source>
</evidence>
<evidence type="ECO:0000256" key="10">
    <source>
        <dbReference type="PIRNR" id="PIRNR003338"/>
    </source>
</evidence>
<dbReference type="GO" id="GO:0005675">
    <property type="term" value="C:transcription factor TFIIH holo complex"/>
    <property type="evidence" value="ECO:0007669"/>
    <property type="project" value="UniProtKB-UniRule"/>
</dbReference>
<dbReference type="VEuPathDB" id="VectorBase:LLOJ008383"/>
<evidence type="ECO:0000256" key="1">
    <source>
        <dbReference type="ARBA" id="ARBA00004123"/>
    </source>
</evidence>
<reference evidence="14" key="1">
    <citation type="submission" date="2020-05" db="UniProtKB">
        <authorList>
            <consortium name="EnsemblMetazoa"/>
        </authorList>
    </citation>
    <scope>IDENTIFICATION</scope>
    <source>
        <strain evidence="14">Jacobina</strain>
    </source>
</reference>
<dbReference type="InterPro" id="IPR057657">
    <property type="entry name" value="MAT1_CAK-anch"/>
</dbReference>
<dbReference type="KEGG" id="lll:129792667"/>
<comment type="subcellular location">
    <subcellularLocation>
        <location evidence="1 10">Nucleus</location>
    </subcellularLocation>
</comment>
<keyword evidence="5 10" id="KW-0539">Nucleus</keyword>
<dbReference type="Pfam" id="PF25811">
    <property type="entry name" value="CAK-anch_MAT1"/>
    <property type="match status" value="1"/>
</dbReference>
<evidence type="ECO:0000259" key="13">
    <source>
        <dbReference type="PROSITE" id="PS50089"/>
    </source>
</evidence>
<dbReference type="GeneID" id="129792667"/>
<dbReference type="PANTHER" id="PTHR12683">
    <property type="entry name" value="CDK-ACTIVATING KINASE ASSEMBLY FACTOR MAT1"/>
    <property type="match status" value="1"/>
</dbReference>
<organism evidence="14 15">
    <name type="scientific">Lutzomyia longipalpis</name>
    <name type="common">Sand fly</name>
    <dbReference type="NCBI Taxonomy" id="7200"/>
    <lineage>
        <taxon>Eukaryota</taxon>
        <taxon>Metazoa</taxon>
        <taxon>Ecdysozoa</taxon>
        <taxon>Arthropoda</taxon>
        <taxon>Hexapoda</taxon>
        <taxon>Insecta</taxon>
        <taxon>Pterygota</taxon>
        <taxon>Neoptera</taxon>
        <taxon>Endopterygota</taxon>
        <taxon>Diptera</taxon>
        <taxon>Nematocera</taxon>
        <taxon>Psychodoidea</taxon>
        <taxon>Psychodidae</taxon>
        <taxon>Lutzomyia</taxon>
        <taxon>Lutzomyia</taxon>
    </lineage>
</organism>
<keyword evidence="2" id="KW-0479">Metal-binding</keyword>
<dbReference type="OrthoDB" id="5963at2759"/>
<evidence type="ECO:0000256" key="11">
    <source>
        <dbReference type="PROSITE-ProRule" id="PRU00175"/>
    </source>
</evidence>
<dbReference type="EnsemblMetazoa" id="LLOJ008383-RA">
    <property type="protein sequence ID" value="LLOJ008383-PA"/>
    <property type="gene ID" value="LLOJ008383"/>
</dbReference>
<evidence type="ECO:0000256" key="12">
    <source>
        <dbReference type="SAM" id="Coils"/>
    </source>
</evidence>
<dbReference type="PIRSF" id="PIRSF003338">
    <property type="entry name" value="MAT1_metazoa"/>
    <property type="match status" value="1"/>
</dbReference>
<feature type="coiled-coil region" evidence="12">
    <location>
        <begin position="115"/>
        <end position="185"/>
    </location>
</feature>
<dbReference type="InterPro" id="IPR013083">
    <property type="entry name" value="Znf_RING/FYVE/PHD"/>
</dbReference>
<dbReference type="CDD" id="cd16517">
    <property type="entry name" value="RING-HC_MAT1"/>
    <property type="match status" value="1"/>
</dbReference>
<proteinExistence type="predicted"/>
<keyword evidence="4" id="KW-0862">Zinc</keyword>
<keyword evidence="3 11" id="KW-0863">Zinc-finger</keyword>
<dbReference type="AlphaFoldDB" id="A0A1B0CU32"/>
<dbReference type="PROSITE" id="PS50089">
    <property type="entry name" value="ZF_RING_2"/>
    <property type="match status" value="1"/>
</dbReference>
<evidence type="ECO:0000313" key="15">
    <source>
        <dbReference type="Proteomes" id="UP000092461"/>
    </source>
</evidence>
<keyword evidence="10" id="KW-0804">Transcription</keyword>
<evidence type="ECO:0000256" key="3">
    <source>
        <dbReference type="ARBA" id="ARBA00022771"/>
    </source>
</evidence>
<feature type="domain" description="RING-type" evidence="13">
    <location>
        <begin position="6"/>
        <end position="50"/>
    </location>
</feature>
<comment type="function">
    <text evidence="10">Stabilizes the cyclin H-CDK7 complex to form a functional CDK-activating kinase (CAK) enzymatic complex.</text>
</comment>
<dbReference type="NCBIfam" id="TIGR00570">
    <property type="entry name" value="cdk7"/>
    <property type="match status" value="1"/>
</dbReference>
<dbReference type="Pfam" id="PF17121">
    <property type="entry name" value="zf-C3HC4_5"/>
    <property type="match status" value="1"/>
</dbReference>
<dbReference type="InterPro" id="IPR017907">
    <property type="entry name" value="Znf_RING_CS"/>
</dbReference>
<dbReference type="GO" id="GO:0008270">
    <property type="term" value="F:zinc ion binding"/>
    <property type="evidence" value="ECO:0007669"/>
    <property type="project" value="UniProtKB-KW"/>
</dbReference>
<dbReference type="GO" id="GO:0061575">
    <property type="term" value="F:cyclin-dependent protein serine/threonine kinase activator activity"/>
    <property type="evidence" value="ECO:0007669"/>
    <property type="project" value="UniProtKB-UniRule"/>
</dbReference>
<evidence type="ECO:0000313" key="14">
    <source>
        <dbReference type="EnsemblMetazoa" id="LLOJ008383-PA"/>
    </source>
</evidence>
<keyword evidence="10" id="KW-0805">Transcription regulation</keyword>
<dbReference type="GO" id="GO:0006357">
    <property type="term" value="P:regulation of transcription by RNA polymerase II"/>
    <property type="evidence" value="ECO:0007669"/>
    <property type="project" value="TreeGrafter"/>
</dbReference>
<dbReference type="FunFam" id="3.30.40.10:FF:000037">
    <property type="entry name" value="Cdk-activating kinase assembly factor MAT1, centre"/>
    <property type="match status" value="1"/>
</dbReference>
<dbReference type="PROSITE" id="PS00518">
    <property type="entry name" value="ZF_RING_1"/>
    <property type="match status" value="1"/>
</dbReference>
<protein>
    <recommendedName>
        <fullName evidence="6 10">CDK-activating kinase assembly factor MAT1</fullName>
    </recommendedName>
    <alternativeName>
        <fullName evidence="9 10">CDK7/cyclin-H assembly factor</fullName>
    </alternativeName>
    <alternativeName>
        <fullName evidence="7 10">Menage a trois</fullName>
    </alternativeName>
    <alternativeName>
        <fullName evidence="8 10">RING finger protein MAT1</fullName>
    </alternativeName>
</protein>
<keyword evidence="12" id="KW-0175">Coiled coil</keyword>
<evidence type="ECO:0000256" key="7">
    <source>
        <dbReference type="ARBA" id="ARBA00077380"/>
    </source>
</evidence>
<dbReference type="InterPro" id="IPR001841">
    <property type="entry name" value="Znf_RING"/>
</dbReference>
<dbReference type="CTD" id="36130"/>
<dbReference type="InterPro" id="IPR004575">
    <property type="entry name" value="MAT1/Tfb3"/>
</dbReference>
<keyword evidence="10" id="KW-0131">Cell cycle</keyword>
<evidence type="ECO:0000256" key="9">
    <source>
        <dbReference type="ARBA" id="ARBA00083888"/>
    </source>
</evidence>
<dbReference type="SUPFAM" id="SSF57850">
    <property type="entry name" value="RING/U-box"/>
    <property type="match status" value="1"/>
</dbReference>
<keyword evidence="15" id="KW-1185">Reference proteome</keyword>
<dbReference type="RefSeq" id="XP_055687949.1">
    <property type="nucleotide sequence ID" value="XM_055831974.1"/>
</dbReference>
<dbReference type="Proteomes" id="UP000092461">
    <property type="component" value="Unassembled WGS sequence"/>
</dbReference>
<name>A0A1B0CU32_LUTLO</name>
<comment type="subunit">
    <text evidence="10">Associates with CDK7 and cyclin H.</text>
</comment>
<evidence type="ECO:0000256" key="4">
    <source>
        <dbReference type="ARBA" id="ARBA00022833"/>
    </source>
</evidence>
<evidence type="ECO:0000256" key="5">
    <source>
        <dbReference type="ARBA" id="ARBA00023242"/>
    </source>
</evidence>
<dbReference type="InterPro" id="IPR015877">
    <property type="entry name" value="MAT1_centre"/>
</dbReference>
<accession>A0A1B0CU32</accession>
<dbReference type="GO" id="GO:0006289">
    <property type="term" value="P:nucleotide-excision repair"/>
    <property type="evidence" value="ECO:0007669"/>
    <property type="project" value="InterPro"/>
</dbReference>
<dbReference type="Pfam" id="PF06391">
    <property type="entry name" value="MAT1"/>
    <property type="match status" value="1"/>
</dbReference>
<dbReference type="Gene3D" id="3.30.40.10">
    <property type="entry name" value="Zinc/RING finger domain, C3HC4 (zinc finger)"/>
    <property type="match status" value="1"/>
</dbReference>
<evidence type="ECO:0000256" key="8">
    <source>
        <dbReference type="ARBA" id="ARBA00077720"/>
    </source>
</evidence>
<sequence>MDDQVCPRCKTTKYRNPSLKLMVNICGHTLCESCVDLLFLKGSGACPECNVPLRRSNYRIQLFEDPMVEKEVNIRKRILRDYNKKEDDFETLEEYNDYLEEIETIIFNLSNDIDIVNTNKRIEQYKKENREIITKNKSRIGREEYELDELLEEEKQIGEERRKQLELLEQENKKKKQREKEALIDELTSSHQNAAEIVSVYAKKAEQTLEEAKVVPVAKATQFSTGIKFTRGGQQGFLPVPKLEEGPMYIYKSITRIFDGPEPPSAEEIISDGYIKHIRAETAQERAGGYTAVLACQRALQEALQGLYD</sequence>
<dbReference type="PANTHER" id="PTHR12683:SF13">
    <property type="entry name" value="CDK-ACTIVATING KINASE ASSEMBLY FACTOR MAT1"/>
    <property type="match status" value="1"/>
</dbReference>
<evidence type="ECO:0000256" key="6">
    <source>
        <dbReference type="ARBA" id="ARBA00074719"/>
    </source>
</evidence>